<feature type="signal peptide" evidence="1">
    <location>
        <begin position="1"/>
        <end position="32"/>
    </location>
</feature>
<dbReference type="EMBL" id="LT670844">
    <property type="protein sequence ID" value="SHJ25125.1"/>
    <property type="molecule type" value="Genomic_DNA"/>
</dbReference>
<evidence type="ECO:0000313" key="3">
    <source>
        <dbReference type="Proteomes" id="UP000189935"/>
    </source>
</evidence>
<evidence type="ECO:0000313" key="2">
    <source>
        <dbReference type="EMBL" id="SHJ25125.1"/>
    </source>
</evidence>
<keyword evidence="1" id="KW-0732">Signal</keyword>
<accession>A0A1M6HSH4</accession>
<dbReference type="RefSeq" id="WP_154071049.1">
    <property type="nucleotide sequence ID" value="NZ_LT670844.1"/>
</dbReference>
<evidence type="ECO:0000256" key="1">
    <source>
        <dbReference type="SAM" id="SignalP"/>
    </source>
</evidence>
<organism evidence="2 3">
    <name type="scientific">Bradyrhizobium lablabi</name>
    <dbReference type="NCBI Taxonomy" id="722472"/>
    <lineage>
        <taxon>Bacteria</taxon>
        <taxon>Pseudomonadati</taxon>
        <taxon>Pseudomonadota</taxon>
        <taxon>Alphaproteobacteria</taxon>
        <taxon>Hyphomicrobiales</taxon>
        <taxon>Nitrobacteraceae</taxon>
        <taxon>Bradyrhizobium</taxon>
    </lineage>
</organism>
<protein>
    <submittedName>
        <fullName evidence="2">Uncharacterized protein</fullName>
    </submittedName>
</protein>
<sequence length="231" mass="24645">MARRFLKLGRLVGALGLVVSLTSLGFDSPGFAATPEPAAPAKYEVTGFRDVRFGMTEPEVRAAITKAFALKPADLTSTTNPVEGTSVLTAKVASLDPAPGPARVAYIFGYASKKLIQVNVIWGEEPSTPPPDATAVIAAGTRLERYFAGFSWKKDTTRAGIPVGDNTVVLFSGEDEKKGAVRLIADGVKFQIQREGNQTTSPEPKGPPKLIINYIADRETPDIAKIEPGKF</sequence>
<feature type="chain" id="PRO_5012612852" evidence="1">
    <location>
        <begin position="33"/>
        <end position="231"/>
    </location>
</feature>
<dbReference type="OrthoDB" id="7856223at2"/>
<dbReference type="AlphaFoldDB" id="A0A1M6HSH4"/>
<reference evidence="2 3" key="1">
    <citation type="submission" date="2016-11" db="EMBL/GenBank/DDBJ databases">
        <authorList>
            <person name="Jaros S."/>
            <person name="Januszkiewicz K."/>
            <person name="Wedrychowicz H."/>
        </authorList>
    </citation>
    <scope>NUCLEOTIDE SEQUENCE [LARGE SCALE GENOMIC DNA]</scope>
    <source>
        <strain evidence="2 3">GAS499</strain>
    </source>
</reference>
<proteinExistence type="predicted"/>
<gene>
    <name evidence="2" type="ORF">SAMN05444159_0091</name>
</gene>
<dbReference type="Proteomes" id="UP000189935">
    <property type="component" value="Chromosome I"/>
</dbReference>
<name>A0A1M6HSH4_9BRAD</name>